<dbReference type="PANTHER" id="PTHR36179">
    <property type="entry name" value="LUD_DOM DOMAIN-CONTAINING PROTEIN"/>
    <property type="match status" value="1"/>
</dbReference>
<dbReference type="EMBL" id="DQWS01000221">
    <property type="protein sequence ID" value="HDD53576.1"/>
    <property type="molecule type" value="Genomic_DNA"/>
</dbReference>
<proteinExistence type="predicted"/>
<evidence type="ECO:0000313" key="2">
    <source>
        <dbReference type="EMBL" id="HDD53576.1"/>
    </source>
</evidence>
<dbReference type="Gene3D" id="3.40.50.10420">
    <property type="entry name" value="NagB/RpiA/CoA transferase-like"/>
    <property type="match status" value="1"/>
</dbReference>
<reference evidence="2" key="1">
    <citation type="journal article" date="2020" name="mSystems">
        <title>Genome- and Community-Level Interaction Insights into Carbon Utilization and Element Cycling Functions of Hydrothermarchaeota in Hydrothermal Sediment.</title>
        <authorList>
            <person name="Zhou Z."/>
            <person name="Liu Y."/>
            <person name="Xu W."/>
            <person name="Pan J."/>
            <person name="Luo Z.H."/>
            <person name="Li M."/>
        </authorList>
    </citation>
    <scope>NUCLEOTIDE SEQUENCE [LARGE SCALE GENOMIC DNA]</scope>
    <source>
        <strain evidence="2">HyVt-115</strain>
    </source>
</reference>
<dbReference type="InterPro" id="IPR037171">
    <property type="entry name" value="NagB/RpiA_transferase-like"/>
</dbReference>
<organism evidence="2">
    <name type="scientific">Thermosulfidibacter takaii</name>
    <dbReference type="NCBI Taxonomy" id="412593"/>
    <lineage>
        <taxon>Bacteria</taxon>
        <taxon>Pseudomonadati</taxon>
        <taxon>Thermosulfidibacterota</taxon>
        <taxon>Thermosulfidibacteria</taxon>
        <taxon>Thermosulfidibacterales</taxon>
        <taxon>Thermosulfidibacteraceae</taxon>
    </lineage>
</organism>
<protein>
    <submittedName>
        <fullName evidence="2">Lactate utilization protein</fullName>
    </submittedName>
</protein>
<dbReference type="AlphaFoldDB" id="A0A7C0Y9U4"/>
<feature type="domain" description="LUD" evidence="1">
    <location>
        <begin position="17"/>
        <end position="210"/>
    </location>
</feature>
<dbReference type="SUPFAM" id="SSF100950">
    <property type="entry name" value="NagB/RpiA/CoA transferase-like"/>
    <property type="match status" value="1"/>
</dbReference>
<name>A0A7C0Y9U4_9BACT</name>
<dbReference type="InterPro" id="IPR024185">
    <property type="entry name" value="FTHF_cligase-like_sf"/>
</dbReference>
<dbReference type="PANTHER" id="PTHR36179:SF2">
    <property type="entry name" value="LUD DOMAIN-CONTAINING PROTEIN"/>
    <property type="match status" value="1"/>
</dbReference>
<dbReference type="PIRSF" id="PIRSF020269">
    <property type="entry name" value="DUF1121"/>
    <property type="match status" value="1"/>
</dbReference>
<gene>
    <name evidence="2" type="ORF">ENF32_05880</name>
</gene>
<accession>A0A7C0Y9U4</accession>
<dbReference type="InterPro" id="IPR003741">
    <property type="entry name" value="LUD_dom"/>
</dbReference>
<dbReference type="Pfam" id="PF02589">
    <property type="entry name" value="LUD_dom"/>
    <property type="match status" value="1"/>
</dbReference>
<dbReference type="Proteomes" id="UP000885690">
    <property type="component" value="Unassembled WGS sequence"/>
</dbReference>
<dbReference type="InterPro" id="IPR009501">
    <property type="entry name" value="UCP020269"/>
</dbReference>
<evidence type="ECO:0000259" key="1">
    <source>
        <dbReference type="Pfam" id="PF02589"/>
    </source>
</evidence>
<sequence>MGKIEELYQWFYQKRAEKCAQALERNGFQAQVFSDASSAVDHILEICKDAQTIGFGGSLTLAQLGIYKALKASGKTLLNHGLPNLTLQEKMEILRQQQTCQLFLTSTNAVTLDGKLVNIDGTGNRVSAMTFGPEKVVVVTGANKIVPDVHTAIQRIKEYAAPMNAKRLGFDTPCANTGFCADCSSPRRICNIVTIIEKCPPRTPIHVILVAQSLGL</sequence>
<comment type="caution">
    <text evidence="2">The sequence shown here is derived from an EMBL/GenBank/DDBJ whole genome shotgun (WGS) entry which is preliminary data.</text>
</comment>